<dbReference type="EMBL" id="LNQE01001000">
    <property type="protein sequence ID" value="KUG21965.1"/>
    <property type="molecule type" value="Genomic_DNA"/>
</dbReference>
<dbReference type="InterPro" id="IPR006091">
    <property type="entry name" value="Acyl-CoA_Oxase/DH_mid-dom"/>
</dbReference>
<dbReference type="Gene3D" id="1.20.140.10">
    <property type="entry name" value="Butyryl-CoA Dehydrogenase, subunit A, domain 3"/>
    <property type="match status" value="1"/>
</dbReference>
<dbReference type="PANTHER" id="PTHR42803">
    <property type="entry name" value="ACYL-COA DEHYDROGENASE"/>
    <property type="match status" value="1"/>
</dbReference>
<dbReference type="InterPro" id="IPR009075">
    <property type="entry name" value="AcylCo_DH/oxidase_C"/>
</dbReference>
<comment type="caution">
    <text evidence="9">The sequence shown here is derived from an EMBL/GenBank/DDBJ whole genome shotgun (WGS) entry which is preliminary data.</text>
</comment>
<organism evidence="9">
    <name type="scientific">hydrocarbon metagenome</name>
    <dbReference type="NCBI Taxonomy" id="938273"/>
    <lineage>
        <taxon>unclassified sequences</taxon>
        <taxon>metagenomes</taxon>
        <taxon>ecological metagenomes</taxon>
    </lineage>
</organism>
<feature type="domain" description="Acetyl-CoA dehydrogenase-like C-terminal" evidence="8">
    <location>
        <begin position="499"/>
        <end position="617"/>
    </location>
</feature>
<dbReference type="InterPro" id="IPR006089">
    <property type="entry name" value="Acyl-CoA_DH_CS"/>
</dbReference>
<name>A0A0W8FM22_9ZZZZ</name>
<evidence type="ECO:0000259" key="7">
    <source>
        <dbReference type="Pfam" id="PF02770"/>
    </source>
</evidence>
<dbReference type="Gene3D" id="1.10.540.10">
    <property type="entry name" value="Acyl-CoA dehydrogenase/oxidase, N-terminal domain"/>
    <property type="match status" value="1"/>
</dbReference>
<evidence type="ECO:0000256" key="3">
    <source>
        <dbReference type="ARBA" id="ARBA00022630"/>
    </source>
</evidence>
<comment type="cofactor">
    <cofactor evidence="1">
        <name>FAD</name>
        <dbReference type="ChEBI" id="CHEBI:57692"/>
    </cofactor>
</comment>
<sequence>MASLWFDLRDFKFQLFEVFKIKETLLGKGRYVDFDVDTCGMALDQAAKFAEQEIAPTYPDEVHRKPVEATYKDGKVTTPEAYKRLWKLYCEAGYVAMADQPEVGGQGFPAIIAASCGGMMLSCNPAFMMYPGVTHGAARLMEDYFQHPLRDIVLQKMYSGEWAGTMCLTEPGAGTDVGALKTTAKRNADGTFSIVGTKSFISGGDQDLTPNIIHPVLARIEGDPKGTRGISIFMVPKIRFNEKGELGEPNDIYCSGIESKMGIHGSATCTINFGDNGKCIGYLMGEQGQGMPIMFHMMNEERQNVGLIGAALAGASYLHALDYCKQRIQGQNVIAMALKDENAPAVPIIDHPDIRRMLLKMKSISEGLRALCLLCYFCMDNMFSAMFSAVLDPNANKEELEKERESWAGMLEILTPIVKSYATDMGMVGCDLAVQSYGGYGYCREYPVEQMMRDQKINAIYEGTNGIQALDLLGRKLGMKKGAYFINLLNYTKDAIDEAEKIDALKGEATIVKDALTACGLTAKDFSKMIGTTPFVPLIGACDYLNCLGDALVGWLHLRMATEALKKFFDPSTSEKEKAFYRGKIEGARFFINRITALVPAKTENLKKDEQSAMNIPIESFVGE</sequence>
<dbReference type="Gene3D" id="2.40.110.10">
    <property type="entry name" value="Butyryl-CoA Dehydrogenase, subunit A, domain 2"/>
    <property type="match status" value="1"/>
</dbReference>
<evidence type="ECO:0000259" key="8">
    <source>
        <dbReference type="Pfam" id="PF12806"/>
    </source>
</evidence>
<dbReference type="SUPFAM" id="SSF56645">
    <property type="entry name" value="Acyl-CoA dehydrogenase NM domain-like"/>
    <property type="match status" value="1"/>
</dbReference>
<dbReference type="InterPro" id="IPR009100">
    <property type="entry name" value="AcylCoA_DH/oxidase_NM_dom_sf"/>
</dbReference>
<dbReference type="InterPro" id="IPR025878">
    <property type="entry name" value="Acyl-CoA_dh-like_C_dom"/>
</dbReference>
<dbReference type="GO" id="GO:0003995">
    <property type="term" value="F:acyl-CoA dehydrogenase activity"/>
    <property type="evidence" value="ECO:0007669"/>
    <property type="project" value="InterPro"/>
</dbReference>
<dbReference type="AlphaFoldDB" id="A0A0W8FM22"/>
<dbReference type="PROSITE" id="PS00072">
    <property type="entry name" value="ACYL_COA_DH_1"/>
    <property type="match status" value="1"/>
</dbReference>
<evidence type="ECO:0000256" key="2">
    <source>
        <dbReference type="ARBA" id="ARBA00009347"/>
    </source>
</evidence>
<dbReference type="GO" id="GO:0005886">
    <property type="term" value="C:plasma membrane"/>
    <property type="evidence" value="ECO:0007669"/>
    <property type="project" value="TreeGrafter"/>
</dbReference>
<keyword evidence="3" id="KW-0285">Flavoprotein</keyword>
<evidence type="ECO:0000256" key="4">
    <source>
        <dbReference type="ARBA" id="ARBA00022827"/>
    </source>
</evidence>
<dbReference type="Pfam" id="PF02770">
    <property type="entry name" value="Acyl-CoA_dh_M"/>
    <property type="match status" value="1"/>
</dbReference>
<protein>
    <submittedName>
        <fullName evidence="9">Acyl-coa dehydrogenase</fullName>
    </submittedName>
</protein>
<evidence type="ECO:0000313" key="9">
    <source>
        <dbReference type="EMBL" id="KUG21965.1"/>
    </source>
</evidence>
<reference evidence="9" key="1">
    <citation type="journal article" date="2015" name="Proc. Natl. Acad. Sci. U.S.A.">
        <title>Networks of energetic and metabolic interactions define dynamics in microbial communities.</title>
        <authorList>
            <person name="Embree M."/>
            <person name="Liu J.K."/>
            <person name="Al-Bassam M.M."/>
            <person name="Zengler K."/>
        </authorList>
    </citation>
    <scope>NUCLEOTIDE SEQUENCE</scope>
</reference>
<evidence type="ECO:0000259" key="6">
    <source>
        <dbReference type="Pfam" id="PF00441"/>
    </source>
</evidence>
<accession>A0A0W8FM22</accession>
<dbReference type="GO" id="GO:0050660">
    <property type="term" value="F:flavin adenine dinucleotide binding"/>
    <property type="evidence" value="ECO:0007669"/>
    <property type="project" value="InterPro"/>
</dbReference>
<feature type="domain" description="Acyl-CoA dehydrogenase/oxidase C-terminal" evidence="6">
    <location>
        <begin position="412"/>
        <end position="471"/>
    </location>
</feature>
<feature type="domain" description="Acyl-CoA oxidase/dehydrogenase middle" evidence="7">
    <location>
        <begin position="166"/>
        <end position="274"/>
    </location>
</feature>
<keyword evidence="5" id="KW-0560">Oxidoreductase</keyword>
<dbReference type="InterPro" id="IPR052166">
    <property type="entry name" value="Diverse_Acyl-CoA_DH"/>
</dbReference>
<evidence type="ECO:0000256" key="1">
    <source>
        <dbReference type="ARBA" id="ARBA00001974"/>
    </source>
</evidence>
<dbReference type="Pfam" id="PF12806">
    <property type="entry name" value="Acyl-CoA_dh_C"/>
    <property type="match status" value="1"/>
</dbReference>
<proteinExistence type="inferred from homology"/>
<dbReference type="PANTHER" id="PTHR42803:SF1">
    <property type="entry name" value="BROAD-SPECIFICITY LINEAR ACYL-COA DEHYDROGENASE FADE5"/>
    <property type="match status" value="1"/>
</dbReference>
<dbReference type="InterPro" id="IPR036250">
    <property type="entry name" value="AcylCo_DH-like_C"/>
</dbReference>
<keyword evidence="4" id="KW-0274">FAD</keyword>
<dbReference type="InterPro" id="IPR046373">
    <property type="entry name" value="Acyl-CoA_Oxase/DH_mid-dom_sf"/>
</dbReference>
<comment type="similarity">
    <text evidence="2">Belongs to the acyl-CoA dehydrogenase family.</text>
</comment>
<dbReference type="InterPro" id="IPR037069">
    <property type="entry name" value="AcylCoA_DH/ox_N_sf"/>
</dbReference>
<evidence type="ECO:0000256" key="5">
    <source>
        <dbReference type="ARBA" id="ARBA00023002"/>
    </source>
</evidence>
<dbReference type="SUPFAM" id="SSF47203">
    <property type="entry name" value="Acyl-CoA dehydrogenase C-terminal domain-like"/>
    <property type="match status" value="1"/>
</dbReference>
<dbReference type="Pfam" id="PF00441">
    <property type="entry name" value="Acyl-CoA_dh_1"/>
    <property type="match status" value="1"/>
</dbReference>
<gene>
    <name evidence="9" type="ORF">ASZ90_008260</name>
</gene>